<dbReference type="AlphaFoldDB" id="A0A3R9PGH1"/>
<name>A0A3R9PGH1_9CREN</name>
<reference evidence="1 2" key="1">
    <citation type="submission" date="2018-10" db="EMBL/GenBank/DDBJ databases">
        <title>Co-occurring genomic capacity for anaerobic methane metabolism and dissimilatory sulfite reduction discovered in the Korarchaeota.</title>
        <authorList>
            <person name="Mckay L.J."/>
            <person name="Dlakic M."/>
            <person name="Fields M.W."/>
            <person name="Delmont T.O."/>
            <person name="Eren A.M."/>
            <person name="Jay Z.J."/>
            <person name="Klingelsmith K.B."/>
            <person name="Rusch D.B."/>
            <person name="Inskeep W.P."/>
        </authorList>
    </citation>
    <scope>NUCLEOTIDE SEQUENCE [LARGE SCALE GENOMIC DNA]</scope>
    <source>
        <strain evidence="1 2">MDKW</strain>
    </source>
</reference>
<comment type="caution">
    <text evidence="1">The sequence shown here is derived from an EMBL/GenBank/DDBJ whole genome shotgun (WGS) entry which is preliminary data.</text>
</comment>
<sequence length="132" mass="15584">MNPLRMFIPIALIILLSPLPFVYGQPQGYVLIYSPPRAYNADWMDVKAVYMKEEGEKIYFRIEYYGVMPSSKDYERSIAICIYADRNPQTGEDRRIWCRLQGADYFIKFSLSGDNFYYEALLFKWNNTFPKG</sequence>
<dbReference type="Proteomes" id="UP000277582">
    <property type="component" value="Unassembled WGS sequence"/>
</dbReference>
<protein>
    <submittedName>
        <fullName evidence="1">Uncharacterized protein</fullName>
    </submittedName>
</protein>
<gene>
    <name evidence="1" type="ORF">D6D85_05475</name>
</gene>
<dbReference type="EMBL" id="RCOS01000067">
    <property type="protein sequence ID" value="RSN75802.1"/>
    <property type="molecule type" value="Genomic_DNA"/>
</dbReference>
<keyword evidence="2" id="KW-1185">Reference proteome</keyword>
<evidence type="ECO:0000313" key="1">
    <source>
        <dbReference type="EMBL" id="RSN75802.1"/>
    </source>
</evidence>
<organism evidence="1 2">
    <name type="scientific">Candidatus Methanodesulfokora washburnensis</name>
    <dbReference type="NCBI Taxonomy" id="2478471"/>
    <lineage>
        <taxon>Archaea</taxon>
        <taxon>Thermoproteota</taxon>
        <taxon>Candidatus Korarchaeia</taxon>
        <taxon>Candidatus Korarchaeia incertae sedis</taxon>
        <taxon>Candidatus Methanodesulfokora</taxon>
    </lineage>
</organism>
<dbReference type="RefSeq" id="WP_125671023.1">
    <property type="nucleotide sequence ID" value="NZ_RCOS01000067.1"/>
</dbReference>
<proteinExistence type="predicted"/>
<evidence type="ECO:0000313" key="2">
    <source>
        <dbReference type="Proteomes" id="UP000277582"/>
    </source>
</evidence>
<accession>A0A3R9PGH1</accession>